<gene>
    <name evidence="11" type="ORF">SAPINGB_P003321</name>
</gene>
<feature type="transmembrane region" description="Helical" evidence="10">
    <location>
        <begin position="76"/>
        <end position="102"/>
    </location>
</feature>
<dbReference type="RefSeq" id="XP_031853930.1">
    <property type="nucleotide sequence ID" value="XM_031998039.1"/>
</dbReference>
<evidence type="ECO:0000256" key="5">
    <source>
        <dbReference type="ARBA" id="ARBA00022989"/>
    </source>
</evidence>
<protein>
    <recommendedName>
        <fullName evidence="13">Translocon-associated protein subunit alpha</fullName>
    </recommendedName>
</protein>
<evidence type="ECO:0008006" key="13">
    <source>
        <dbReference type="Google" id="ProtNLM"/>
    </source>
</evidence>
<keyword evidence="12" id="KW-1185">Reference proteome</keyword>
<evidence type="ECO:0000313" key="12">
    <source>
        <dbReference type="Proteomes" id="UP000398389"/>
    </source>
</evidence>
<evidence type="ECO:0000256" key="1">
    <source>
        <dbReference type="ARBA" id="ARBA00004115"/>
    </source>
</evidence>
<evidence type="ECO:0000256" key="2">
    <source>
        <dbReference type="ARBA" id="ARBA00022692"/>
    </source>
</evidence>
<dbReference type="Proteomes" id="UP000398389">
    <property type="component" value="Unassembled WGS sequence"/>
</dbReference>
<evidence type="ECO:0000313" key="11">
    <source>
        <dbReference type="EMBL" id="VVT52935.1"/>
    </source>
</evidence>
<feature type="compositionally biased region" description="Polar residues" evidence="9">
    <location>
        <begin position="146"/>
        <end position="155"/>
    </location>
</feature>
<dbReference type="OrthoDB" id="1926781at2759"/>
<sequence length="161" mass="17872">MPYANLTTSKIGPLAIEPGKYSTFDAKIVVNLPPEDFDLIISFFVGLQGEVVVIENKPLKVTISDAPVSFFDPKFLFVQLIFTLTIGAIGFAIYYFALVPYIEDSLNTSRKQNVSKKVSQEKKKSVNPGNKGYDESWIPSHHLKPLSNTEGLTSNKLKKTS</sequence>
<accession>A0A5E8BW69</accession>
<evidence type="ECO:0000256" key="3">
    <source>
        <dbReference type="ARBA" id="ARBA00022729"/>
    </source>
</evidence>
<evidence type="ECO:0000256" key="8">
    <source>
        <dbReference type="ARBA" id="ARBA00038311"/>
    </source>
</evidence>
<comment type="function">
    <text evidence="7">Is probably involved in a pathway contributing to genomic integrity.</text>
</comment>
<dbReference type="EMBL" id="CABVLU010000003">
    <property type="protein sequence ID" value="VVT52935.1"/>
    <property type="molecule type" value="Genomic_DNA"/>
</dbReference>
<dbReference type="GeneID" id="43582139"/>
<evidence type="ECO:0000256" key="7">
    <source>
        <dbReference type="ARBA" id="ARBA00037565"/>
    </source>
</evidence>
<keyword evidence="3" id="KW-0732">Signal</keyword>
<comment type="subcellular location">
    <subcellularLocation>
        <location evidence="1">Endoplasmic reticulum membrane</location>
        <topology evidence="1">Single-pass type I membrane protein</topology>
    </subcellularLocation>
</comment>
<dbReference type="AlphaFoldDB" id="A0A5E8BW69"/>
<evidence type="ECO:0000256" key="4">
    <source>
        <dbReference type="ARBA" id="ARBA00022824"/>
    </source>
</evidence>
<organism evidence="11 12">
    <name type="scientific">Magnusiomyces paraingens</name>
    <dbReference type="NCBI Taxonomy" id="2606893"/>
    <lineage>
        <taxon>Eukaryota</taxon>
        <taxon>Fungi</taxon>
        <taxon>Dikarya</taxon>
        <taxon>Ascomycota</taxon>
        <taxon>Saccharomycotina</taxon>
        <taxon>Dipodascomycetes</taxon>
        <taxon>Dipodascales</taxon>
        <taxon>Dipodascaceae</taxon>
        <taxon>Magnusiomyces</taxon>
    </lineage>
</organism>
<dbReference type="GO" id="GO:0005789">
    <property type="term" value="C:endoplasmic reticulum membrane"/>
    <property type="evidence" value="ECO:0007669"/>
    <property type="project" value="UniProtKB-SubCell"/>
</dbReference>
<reference evidence="11 12" key="1">
    <citation type="submission" date="2019-09" db="EMBL/GenBank/DDBJ databases">
        <authorList>
            <person name="Brejova B."/>
        </authorList>
    </citation>
    <scope>NUCLEOTIDE SEQUENCE [LARGE SCALE GENOMIC DNA]</scope>
</reference>
<proteinExistence type="inferred from homology"/>
<dbReference type="Pfam" id="PF03896">
    <property type="entry name" value="TRAP_alpha"/>
    <property type="match status" value="1"/>
</dbReference>
<dbReference type="InterPro" id="IPR005595">
    <property type="entry name" value="TRAP_alpha"/>
</dbReference>
<keyword evidence="2 10" id="KW-0812">Transmembrane</keyword>
<feature type="region of interest" description="Disordered" evidence="9">
    <location>
        <begin position="113"/>
        <end position="161"/>
    </location>
</feature>
<evidence type="ECO:0000256" key="9">
    <source>
        <dbReference type="SAM" id="MobiDB-lite"/>
    </source>
</evidence>
<keyword evidence="5 10" id="KW-1133">Transmembrane helix</keyword>
<comment type="similarity">
    <text evidence="8">Belongs to the IRC22 family.</text>
</comment>
<name>A0A5E8BW69_9ASCO</name>
<evidence type="ECO:0000256" key="10">
    <source>
        <dbReference type="SAM" id="Phobius"/>
    </source>
</evidence>
<keyword evidence="4" id="KW-0256">Endoplasmic reticulum</keyword>
<evidence type="ECO:0000256" key="6">
    <source>
        <dbReference type="ARBA" id="ARBA00023136"/>
    </source>
</evidence>
<keyword evidence="6 10" id="KW-0472">Membrane</keyword>